<evidence type="ECO:0000256" key="1">
    <source>
        <dbReference type="ARBA" id="ARBA00001342"/>
    </source>
</evidence>
<dbReference type="NCBIfam" id="NF006731">
    <property type="entry name" value="PRK09262.1"/>
    <property type="match status" value="1"/>
</dbReference>
<dbReference type="InterPro" id="IPR036704">
    <property type="entry name" value="RraA/RraA-like_sf"/>
</dbReference>
<comment type="similarity">
    <text evidence="17">Belongs to the LigK/PcmE family.</text>
</comment>
<evidence type="ECO:0000256" key="11">
    <source>
        <dbReference type="ARBA" id="ARBA00022842"/>
    </source>
</evidence>
<evidence type="ECO:0000256" key="10">
    <source>
        <dbReference type="ARBA" id="ARBA00022723"/>
    </source>
</evidence>
<comment type="cofactor">
    <cofactor evidence="3">
        <name>a divalent metal cation</name>
        <dbReference type="ChEBI" id="CHEBI:60240"/>
    </cofactor>
</comment>
<evidence type="ECO:0000256" key="16">
    <source>
        <dbReference type="ARBA" id="ARBA00047973"/>
    </source>
</evidence>
<name>A0A8J3FRL0_9ACTN</name>
<accession>A0A8J3FRL0</accession>
<comment type="caution">
    <text evidence="19">The sequence shown here is derived from an EMBL/GenBank/DDBJ whole genome shotgun (WGS) entry which is preliminary data.</text>
</comment>
<evidence type="ECO:0000256" key="13">
    <source>
        <dbReference type="ARBA" id="ARBA00025046"/>
    </source>
</evidence>
<dbReference type="AlphaFoldDB" id="A0A8J3FRL0"/>
<evidence type="ECO:0000256" key="3">
    <source>
        <dbReference type="ARBA" id="ARBA00001968"/>
    </source>
</evidence>
<feature type="binding site" evidence="18">
    <location>
        <position position="121"/>
    </location>
    <ligand>
        <name>substrate</name>
    </ligand>
</feature>
<dbReference type="EMBL" id="BMMX01000034">
    <property type="protein sequence ID" value="GGL10232.1"/>
    <property type="molecule type" value="Genomic_DNA"/>
</dbReference>
<comment type="function">
    <text evidence="13">Catalyzes the aldol cleavage of 4-hydroxy-4-methyl-2-oxoglutarate (HMG) into 2 molecules of pyruvate. Also contains a secondary oxaloacetate (OAA) decarboxylase activity due to the common pyruvate enolate transition state formed following C-C bond cleavage in the retro-aldol and decarboxylation reactions.</text>
</comment>
<dbReference type="CDD" id="cd16841">
    <property type="entry name" value="RraA_family"/>
    <property type="match status" value="1"/>
</dbReference>
<evidence type="ECO:0000256" key="12">
    <source>
        <dbReference type="ARBA" id="ARBA00023239"/>
    </source>
</evidence>
<dbReference type="EC" id="4.1.1.112" evidence="8"/>
<evidence type="ECO:0000256" key="4">
    <source>
        <dbReference type="ARBA" id="ARBA00008621"/>
    </source>
</evidence>
<keyword evidence="11 18" id="KW-0460">Magnesium</keyword>
<dbReference type="Proteomes" id="UP000656042">
    <property type="component" value="Unassembled WGS sequence"/>
</dbReference>
<dbReference type="Gene3D" id="3.50.30.40">
    <property type="entry name" value="Ribonuclease E inhibitor RraA/RraA-like"/>
    <property type="match status" value="1"/>
</dbReference>
<evidence type="ECO:0000256" key="14">
    <source>
        <dbReference type="ARBA" id="ARBA00030169"/>
    </source>
</evidence>
<evidence type="ECO:0000256" key="5">
    <source>
        <dbReference type="ARBA" id="ARBA00011233"/>
    </source>
</evidence>
<dbReference type="PANTHER" id="PTHR33254:SF16">
    <property type="entry name" value="BLR3842 PROTEIN"/>
    <property type="match status" value="1"/>
</dbReference>
<comment type="similarity">
    <text evidence="4">Belongs to the class II aldolase/RraA-like family.</text>
</comment>
<comment type="subunit">
    <text evidence="6">Homohexamer.</text>
</comment>
<evidence type="ECO:0000256" key="15">
    <source>
        <dbReference type="ARBA" id="ARBA00032305"/>
    </source>
</evidence>
<dbReference type="Pfam" id="PF03737">
    <property type="entry name" value="RraA-like"/>
    <property type="match status" value="1"/>
</dbReference>
<evidence type="ECO:0000256" key="8">
    <source>
        <dbReference type="ARBA" id="ARBA00012947"/>
    </source>
</evidence>
<dbReference type="SUPFAM" id="SSF89562">
    <property type="entry name" value="RraA-like"/>
    <property type="match status" value="1"/>
</dbReference>
<dbReference type="GO" id="GO:0032787">
    <property type="term" value="P:monocarboxylic acid metabolic process"/>
    <property type="evidence" value="ECO:0007669"/>
    <property type="project" value="UniProtKB-ARBA"/>
</dbReference>
<gene>
    <name evidence="19" type="ORF">GCM10012284_51230</name>
</gene>
<comment type="subunit">
    <text evidence="5">Homotrimer.</text>
</comment>
<feature type="binding site" evidence="18">
    <location>
        <begin position="99"/>
        <end position="102"/>
    </location>
    <ligand>
        <name>substrate</name>
    </ligand>
</feature>
<reference evidence="19" key="1">
    <citation type="journal article" date="2014" name="Int. J. Syst. Evol. Microbiol.">
        <title>Complete genome sequence of Corynebacterium casei LMG S-19264T (=DSM 44701T), isolated from a smear-ripened cheese.</title>
        <authorList>
            <consortium name="US DOE Joint Genome Institute (JGI-PGF)"/>
            <person name="Walter F."/>
            <person name="Albersmeier A."/>
            <person name="Kalinowski J."/>
            <person name="Ruckert C."/>
        </authorList>
    </citation>
    <scope>NUCLEOTIDE SEQUENCE</scope>
    <source>
        <strain evidence="19">CGMCC 4.7299</strain>
    </source>
</reference>
<comment type="cofactor">
    <cofactor evidence="2 18">
        <name>Mg(2+)</name>
        <dbReference type="ChEBI" id="CHEBI:18420"/>
    </cofactor>
</comment>
<dbReference type="PANTHER" id="PTHR33254">
    <property type="entry name" value="4-HYDROXY-4-METHYL-2-OXOGLUTARATE ALDOLASE 3-RELATED"/>
    <property type="match status" value="1"/>
</dbReference>
<evidence type="ECO:0000313" key="19">
    <source>
        <dbReference type="EMBL" id="GGL10232.1"/>
    </source>
</evidence>
<organism evidence="19 20">
    <name type="scientific">Mangrovihabitans endophyticus</name>
    <dbReference type="NCBI Taxonomy" id="1751298"/>
    <lineage>
        <taxon>Bacteria</taxon>
        <taxon>Bacillati</taxon>
        <taxon>Actinomycetota</taxon>
        <taxon>Actinomycetes</taxon>
        <taxon>Micromonosporales</taxon>
        <taxon>Micromonosporaceae</taxon>
        <taxon>Mangrovihabitans</taxon>
    </lineage>
</organism>
<evidence type="ECO:0000256" key="9">
    <source>
        <dbReference type="ARBA" id="ARBA00016549"/>
    </source>
</evidence>
<protein>
    <recommendedName>
        <fullName evidence="9">Putative 4-hydroxy-4-methyl-2-oxoglutarate aldolase</fullName>
        <ecNumber evidence="8">4.1.1.112</ecNumber>
        <ecNumber evidence="7">4.1.3.17</ecNumber>
    </recommendedName>
    <alternativeName>
        <fullName evidence="15">Oxaloacetate decarboxylase</fullName>
    </alternativeName>
    <alternativeName>
        <fullName evidence="14">RraA-like protein</fullName>
    </alternativeName>
</protein>
<keyword evidence="10 18" id="KW-0479">Metal-binding</keyword>
<dbReference type="GO" id="GO:0046872">
    <property type="term" value="F:metal ion binding"/>
    <property type="evidence" value="ECO:0007669"/>
    <property type="project" value="UniProtKB-KW"/>
</dbReference>
<comment type="catalytic activity">
    <reaction evidence="1">
        <text>4-hydroxy-4-methyl-2-oxoglutarate = 2 pyruvate</text>
        <dbReference type="Rhea" id="RHEA:22748"/>
        <dbReference type="ChEBI" id="CHEBI:15361"/>
        <dbReference type="ChEBI" id="CHEBI:58276"/>
        <dbReference type="EC" id="4.1.3.17"/>
    </reaction>
</comment>
<keyword evidence="20" id="KW-1185">Reference proteome</keyword>
<evidence type="ECO:0000313" key="20">
    <source>
        <dbReference type="Proteomes" id="UP000656042"/>
    </source>
</evidence>
<sequence length="235" mass="24360">MSDMASHFVVRSVDRADPEIIAALRTAGVATAHEAAGRIGLLGPRIQARQTGSAIAGSAITVSCHPGDNLMIHAAVEVCRPGDVLVVTTTSPSTDGMFGELLATSLAARGVVGLVIDAGVRDTAELREMSFPVWSRAVHAQGTVKASPGSVNIPVVADGQIVRPGDIVVADDDGVLVLPAASGGRVAEAAAKRVENEKEKRRQLADGTLGVDMYNLRPLLAELGVQYVDRLPEGS</sequence>
<dbReference type="InterPro" id="IPR005493">
    <property type="entry name" value="RraA/RraA-like"/>
</dbReference>
<proteinExistence type="inferred from homology"/>
<dbReference type="GO" id="GO:0008948">
    <property type="term" value="F:oxaloacetate decarboxylase activity"/>
    <property type="evidence" value="ECO:0007669"/>
    <property type="project" value="UniProtKB-EC"/>
</dbReference>
<dbReference type="GO" id="GO:0047443">
    <property type="term" value="F:4-hydroxy-4-methyl-2-oxoglutarate aldolase activity"/>
    <property type="evidence" value="ECO:0007669"/>
    <property type="project" value="UniProtKB-EC"/>
</dbReference>
<evidence type="ECO:0000256" key="2">
    <source>
        <dbReference type="ARBA" id="ARBA00001946"/>
    </source>
</evidence>
<evidence type="ECO:0000256" key="17">
    <source>
        <dbReference type="ARBA" id="ARBA00061585"/>
    </source>
</evidence>
<dbReference type="FunFam" id="3.50.30.40:FF:000002">
    <property type="entry name" value="4-carboxy-4-hydroxy-2-oxoadipate aldolase/oxaloacetate decarboxylase"/>
    <property type="match status" value="1"/>
</dbReference>
<evidence type="ECO:0000256" key="6">
    <source>
        <dbReference type="ARBA" id="ARBA00011643"/>
    </source>
</evidence>
<feature type="binding site" evidence="18">
    <location>
        <position position="122"/>
    </location>
    <ligand>
        <name>Mg(2+)</name>
        <dbReference type="ChEBI" id="CHEBI:18420"/>
    </ligand>
</feature>
<dbReference type="GO" id="GO:0046395">
    <property type="term" value="P:carboxylic acid catabolic process"/>
    <property type="evidence" value="ECO:0007669"/>
    <property type="project" value="UniProtKB-ARBA"/>
</dbReference>
<evidence type="ECO:0000256" key="7">
    <source>
        <dbReference type="ARBA" id="ARBA00012213"/>
    </source>
</evidence>
<evidence type="ECO:0000256" key="18">
    <source>
        <dbReference type="PIRSR" id="PIRSR605493-1"/>
    </source>
</evidence>
<keyword evidence="12" id="KW-0456">Lyase</keyword>
<reference evidence="19" key="2">
    <citation type="submission" date="2020-09" db="EMBL/GenBank/DDBJ databases">
        <authorList>
            <person name="Sun Q."/>
            <person name="Zhou Y."/>
        </authorList>
    </citation>
    <scope>NUCLEOTIDE SEQUENCE</scope>
    <source>
        <strain evidence="19">CGMCC 4.7299</strain>
    </source>
</reference>
<comment type="catalytic activity">
    <reaction evidence="16">
        <text>oxaloacetate + H(+) = pyruvate + CO2</text>
        <dbReference type="Rhea" id="RHEA:15641"/>
        <dbReference type="ChEBI" id="CHEBI:15361"/>
        <dbReference type="ChEBI" id="CHEBI:15378"/>
        <dbReference type="ChEBI" id="CHEBI:16452"/>
        <dbReference type="ChEBI" id="CHEBI:16526"/>
        <dbReference type="EC" id="4.1.1.112"/>
    </reaction>
</comment>
<dbReference type="EC" id="4.1.3.17" evidence="7"/>
<dbReference type="GO" id="GO:0019336">
    <property type="term" value="P:phenol-containing compound catabolic process"/>
    <property type="evidence" value="ECO:0007669"/>
    <property type="project" value="UniProtKB-ARBA"/>
</dbReference>